<reference evidence="8" key="1">
    <citation type="journal article" date="2014" name="Science">
        <title>Ancient hybridizations among the ancestral genomes of bread wheat.</title>
        <authorList>
            <consortium name="International Wheat Genome Sequencing Consortium,"/>
            <person name="Marcussen T."/>
            <person name="Sandve S.R."/>
            <person name="Heier L."/>
            <person name="Spannagl M."/>
            <person name="Pfeifer M."/>
            <person name="Jakobsen K.S."/>
            <person name="Wulff B.B."/>
            <person name="Steuernagel B."/>
            <person name="Mayer K.F."/>
            <person name="Olsen O.A."/>
        </authorList>
    </citation>
    <scope>NUCLEOTIDE SEQUENCE [LARGE SCALE GENOMIC DNA]</scope>
    <source>
        <strain evidence="8">cv. AL8/78</strain>
    </source>
</reference>
<dbReference type="GO" id="GO:0016020">
    <property type="term" value="C:membrane"/>
    <property type="evidence" value="ECO:0007669"/>
    <property type="project" value="UniProtKB-SubCell"/>
</dbReference>
<dbReference type="PANTHER" id="PTHR11206">
    <property type="entry name" value="MULTIDRUG RESISTANCE PROTEIN"/>
    <property type="match status" value="1"/>
</dbReference>
<reference evidence="7" key="4">
    <citation type="submission" date="2019-03" db="UniProtKB">
        <authorList>
            <consortium name="EnsemblPlants"/>
        </authorList>
    </citation>
    <scope>IDENTIFICATION</scope>
</reference>
<dbReference type="InterPro" id="IPR045069">
    <property type="entry name" value="MATE_euk"/>
</dbReference>
<evidence type="ECO:0000256" key="2">
    <source>
        <dbReference type="ARBA" id="ARBA00010199"/>
    </source>
</evidence>
<reference evidence="7" key="3">
    <citation type="journal article" date="2017" name="Nature">
        <title>Genome sequence of the progenitor of the wheat D genome Aegilops tauschii.</title>
        <authorList>
            <person name="Luo M.C."/>
            <person name="Gu Y.Q."/>
            <person name="Puiu D."/>
            <person name="Wang H."/>
            <person name="Twardziok S.O."/>
            <person name="Deal K.R."/>
            <person name="Huo N."/>
            <person name="Zhu T."/>
            <person name="Wang L."/>
            <person name="Wang Y."/>
            <person name="McGuire P.E."/>
            <person name="Liu S."/>
            <person name="Long H."/>
            <person name="Ramasamy R.K."/>
            <person name="Rodriguez J.C."/>
            <person name="Van S.L."/>
            <person name="Yuan L."/>
            <person name="Wang Z."/>
            <person name="Xia Z."/>
            <person name="Xiao L."/>
            <person name="Anderson O.D."/>
            <person name="Ouyang S."/>
            <person name="Liang Y."/>
            <person name="Zimin A.V."/>
            <person name="Pertea G."/>
            <person name="Qi P."/>
            <person name="Bennetzen J.L."/>
            <person name="Dai X."/>
            <person name="Dawson M.W."/>
            <person name="Muller H.G."/>
            <person name="Kugler K."/>
            <person name="Rivarola-Duarte L."/>
            <person name="Spannagl M."/>
            <person name="Mayer K.F.X."/>
            <person name="Lu F.H."/>
            <person name="Bevan M.W."/>
            <person name="Leroy P."/>
            <person name="Li P."/>
            <person name="You F.M."/>
            <person name="Sun Q."/>
            <person name="Liu Z."/>
            <person name="Lyons E."/>
            <person name="Wicker T."/>
            <person name="Salzberg S.L."/>
            <person name="Devos K.M."/>
            <person name="Dvorak J."/>
        </authorList>
    </citation>
    <scope>NUCLEOTIDE SEQUENCE [LARGE SCALE GENOMIC DNA]</scope>
    <source>
        <strain evidence="7">cv. AL8/78</strain>
    </source>
</reference>
<feature type="transmembrane region" description="Helical" evidence="6">
    <location>
        <begin position="64"/>
        <end position="88"/>
    </location>
</feature>
<evidence type="ECO:0000256" key="4">
    <source>
        <dbReference type="ARBA" id="ARBA00022989"/>
    </source>
</evidence>
<feature type="transmembrane region" description="Helical" evidence="6">
    <location>
        <begin position="127"/>
        <end position="150"/>
    </location>
</feature>
<sequence>MISVMFVGHLGELALASASMASSFAIVTGFSFLTGMSFALDTLCGQAFGASEDHMLGVYKQRAMLVLVLASLPIAAVWANTGAILLHLGQDPEIAAGAGTYIRWMIPALFFYGWLQCHVRFLQAQKLVVPVMLSSGATAVSHVLVCWALVYRLRLGIRGAALANAVSYLTNVSILAVYVRVSPSCKKSWMGFSFEAFHGLIPFLKLAVPSALMVCMEWWSFEVMVILSGLLPNPKLETAVLSICLNTNSLVCTVPNGLSSAISTRVSNELGAGRPRAALLAARVVIVLAFLVGTSEGLLLVLVHKVWGYACLQQGPGGGLLCRHHDAHPGRLRPLRRPPVRPLRYVRACILHVMHVVEQDFIYCMHSLTCKQKFYGIRG</sequence>
<dbReference type="NCBIfam" id="TIGR00797">
    <property type="entry name" value="matE"/>
    <property type="match status" value="1"/>
</dbReference>
<dbReference type="Pfam" id="PF01554">
    <property type="entry name" value="MatE"/>
    <property type="match status" value="2"/>
</dbReference>
<evidence type="ECO:0000313" key="8">
    <source>
        <dbReference type="Proteomes" id="UP000015105"/>
    </source>
</evidence>
<feature type="transmembrane region" description="Helical" evidence="6">
    <location>
        <begin position="280"/>
        <end position="303"/>
    </location>
</feature>
<feature type="transmembrane region" description="Helical" evidence="6">
    <location>
        <begin position="200"/>
        <end position="221"/>
    </location>
</feature>
<dbReference type="STRING" id="200361.A0A453QJR6"/>
<comment type="subcellular location">
    <subcellularLocation>
        <location evidence="1">Membrane</location>
        <topology evidence="1">Multi-pass membrane protein</topology>
    </subcellularLocation>
</comment>
<comment type="similarity">
    <text evidence="2">Belongs to the multi antimicrobial extrusion (MATE) (TC 2.A.66.1) family.</text>
</comment>
<proteinExistence type="inferred from homology"/>
<dbReference type="InterPro" id="IPR002528">
    <property type="entry name" value="MATE_fam"/>
</dbReference>
<reference evidence="7" key="5">
    <citation type="journal article" date="2021" name="G3 (Bethesda)">
        <title>Aegilops tauschii genome assembly Aet v5.0 features greater sequence contiguity and improved annotation.</title>
        <authorList>
            <person name="Wang L."/>
            <person name="Zhu T."/>
            <person name="Rodriguez J.C."/>
            <person name="Deal K.R."/>
            <person name="Dubcovsky J."/>
            <person name="McGuire P.E."/>
            <person name="Lux T."/>
            <person name="Spannagl M."/>
            <person name="Mayer K.F.X."/>
            <person name="Baldrich P."/>
            <person name="Meyers B.C."/>
            <person name="Huo N."/>
            <person name="Gu Y.Q."/>
            <person name="Zhou H."/>
            <person name="Devos K.M."/>
            <person name="Bennetzen J.L."/>
            <person name="Unver T."/>
            <person name="Budak H."/>
            <person name="Gulick P.J."/>
            <person name="Galiba G."/>
            <person name="Kalapos B."/>
            <person name="Nelson D.R."/>
            <person name="Li P."/>
            <person name="You F.M."/>
            <person name="Luo M.C."/>
            <person name="Dvorak J."/>
        </authorList>
    </citation>
    <scope>NUCLEOTIDE SEQUENCE [LARGE SCALE GENOMIC DNA]</scope>
    <source>
        <strain evidence="7">cv. AL8/78</strain>
    </source>
</reference>
<evidence type="ECO:0008006" key="9">
    <source>
        <dbReference type="Google" id="ProtNLM"/>
    </source>
</evidence>
<keyword evidence="8" id="KW-1185">Reference proteome</keyword>
<evidence type="ECO:0000256" key="3">
    <source>
        <dbReference type="ARBA" id="ARBA00022692"/>
    </source>
</evidence>
<keyword evidence="5 6" id="KW-0472">Membrane</keyword>
<evidence type="ECO:0000313" key="7">
    <source>
        <dbReference type="EnsemblPlants" id="AET7Gv20205500.2"/>
    </source>
</evidence>
<organism evidence="7 8">
    <name type="scientific">Aegilops tauschii subsp. strangulata</name>
    <name type="common">Goatgrass</name>
    <dbReference type="NCBI Taxonomy" id="200361"/>
    <lineage>
        <taxon>Eukaryota</taxon>
        <taxon>Viridiplantae</taxon>
        <taxon>Streptophyta</taxon>
        <taxon>Embryophyta</taxon>
        <taxon>Tracheophyta</taxon>
        <taxon>Spermatophyta</taxon>
        <taxon>Magnoliopsida</taxon>
        <taxon>Liliopsida</taxon>
        <taxon>Poales</taxon>
        <taxon>Poaceae</taxon>
        <taxon>BOP clade</taxon>
        <taxon>Pooideae</taxon>
        <taxon>Triticodae</taxon>
        <taxon>Triticeae</taxon>
        <taxon>Triticinae</taxon>
        <taxon>Aegilops</taxon>
    </lineage>
</organism>
<keyword evidence="3 6" id="KW-0812">Transmembrane</keyword>
<keyword evidence="4 6" id="KW-1133">Transmembrane helix</keyword>
<dbReference type="Proteomes" id="UP000015105">
    <property type="component" value="Chromosome 7D"/>
</dbReference>
<dbReference type="GO" id="GO:0042910">
    <property type="term" value="F:xenobiotic transmembrane transporter activity"/>
    <property type="evidence" value="ECO:0007669"/>
    <property type="project" value="InterPro"/>
</dbReference>
<dbReference type="AlphaFoldDB" id="A0A453QJR6"/>
<reference evidence="8" key="2">
    <citation type="journal article" date="2017" name="Nat. Plants">
        <title>The Aegilops tauschii genome reveals multiple impacts of transposons.</title>
        <authorList>
            <person name="Zhao G."/>
            <person name="Zou C."/>
            <person name="Li K."/>
            <person name="Wang K."/>
            <person name="Li T."/>
            <person name="Gao L."/>
            <person name="Zhang X."/>
            <person name="Wang H."/>
            <person name="Yang Z."/>
            <person name="Liu X."/>
            <person name="Jiang W."/>
            <person name="Mao L."/>
            <person name="Kong X."/>
            <person name="Jiao Y."/>
            <person name="Jia J."/>
        </authorList>
    </citation>
    <scope>NUCLEOTIDE SEQUENCE [LARGE SCALE GENOMIC DNA]</scope>
    <source>
        <strain evidence="8">cv. AL8/78</strain>
    </source>
</reference>
<dbReference type="GO" id="GO:1990961">
    <property type="term" value="P:xenobiotic detoxification by transmembrane export across the plasma membrane"/>
    <property type="evidence" value="ECO:0007669"/>
    <property type="project" value="InterPro"/>
</dbReference>
<dbReference type="CDD" id="cd13132">
    <property type="entry name" value="MATE_eukaryotic"/>
    <property type="match status" value="1"/>
</dbReference>
<protein>
    <recommendedName>
        <fullName evidence="9">Protein TRANSPARENT TESTA 12</fullName>
    </recommendedName>
</protein>
<feature type="transmembrane region" description="Helical" evidence="6">
    <location>
        <begin position="94"/>
        <end position="115"/>
    </location>
</feature>
<evidence type="ECO:0000256" key="5">
    <source>
        <dbReference type="ARBA" id="ARBA00023136"/>
    </source>
</evidence>
<name>A0A453QJR6_AEGTS</name>
<evidence type="ECO:0000256" key="6">
    <source>
        <dbReference type="SAM" id="Phobius"/>
    </source>
</evidence>
<accession>A0A453QJR6</accession>
<evidence type="ECO:0000256" key="1">
    <source>
        <dbReference type="ARBA" id="ARBA00004141"/>
    </source>
</evidence>
<dbReference type="GO" id="GO:0015297">
    <property type="term" value="F:antiporter activity"/>
    <property type="evidence" value="ECO:0007669"/>
    <property type="project" value="InterPro"/>
</dbReference>
<feature type="transmembrane region" description="Helical" evidence="6">
    <location>
        <begin position="20"/>
        <end position="43"/>
    </location>
</feature>
<dbReference type="EnsemblPlants" id="AET7Gv20205500.2">
    <property type="protein sequence ID" value="AET7Gv20205500.2"/>
    <property type="gene ID" value="AET7Gv20205500"/>
</dbReference>
<dbReference type="Gramene" id="AET7Gv20205500.2">
    <property type="protein sequence ID" value="AET7Gv20205500.2"/>
    <property type="gene ID" value="AET7Gv20205500"/>
</dbReference>
<feature type="transmembrane region" description="Helical" evidence="6">
    <location>
        <begin position="156"/>
        <end position="179"/>
    </location>
</feature>